<evidence type="ECO:0000259" key="1">
    <source>
        <dbReference type="Pfam" id="PF00561"/>
    </source>
</evidence>
<reference evidence="2 3" key="1">
    <citation type="submission" date="2014-06" db="EMBL/GenBank/DDBJ databases">
        <title>Evolutionary Origins and Diversification of the Mycorrhizal Mutualists.</title>
        <authorList>
            <consortium name="DOE Joint Genome Institute"/>
            <consortium name="Mycorrhizal Genomics Consortium"/>
            <person name="Kohler A."/>
            <person name="Kuo A."/>
            <person name="Nagy L.G."/>
            <person name="Floudas D."/>
            <person name="Copeland A."/>
            <person name="Barry K.W."/>
            <person name="Cichocki N."/>
            <person name="Veneault-Fourrey C."/>
            <person name="LaButti K."/>
            <person name="Lindquist E.A."/>
            <person name="Lipzen A."/>
            <person name="Lundell T."/>
            <person name="Morin E."/>
            <person name="Murat C."/>
            <person name="Riley R."/>
            <person name="Ohm R."/>
            <person name="Sun H."/>
            <person name="Tunlid A."/>
            <person name="Henrissat B."/>
            <person name="Grigoriev I.V."/>
            <person name="Hibbett D.S."/>
            <person name="Martin F."/>
        </authorList>
    </citation>
    <scope>NUCLEOTIDE SEQUENCE [LARGE SCALE GENOMIC DNA]</scope>
    <source>
        <strain evidence="2 3">SS14</strain>
    </source>
</reference>
<accession>A0A0C9UAP9</accession>
<dbReference type="InterPro" id="IPR000073">
    <property type="entry name" value="AB_hydrolase_1"/>
</dbReference>
<dbReference type="OrthoDB" id="408373at2759"/>
<dbReference type="InterPro" id="IPR029058">
    <property type="entry name" value="AB_hydrolase_fold"/>
</dbReference>
<evidence type="ECO:0000313" key="3">
    <source>
        <dbReference type="Proteomes" id="UP000054279"/>
    </source>
</evidence>
<name>A0A0C9UAP9_SPHS4</name>
<dbReference type="HOGENOM" id="CLU_020336_18_0_1"/>
<protein>
    <recommendedName>
        <fullName evidence="1">AB hydrolase-1 domain-containing protein</fullName>
    </recommendedName>
</protein>
<dbReference type="AlphaFoldDB" id="A0A0C9UAP9"/>
<dbReference type="SUPFAM" id="SSF53474">
    <property type="entry name" value="alpha/beta-Hydrolases"/>
    <property type="match status" value="1"/>
</dbReference>
<feature type="domain" description="AB hydrolase-1" evidence="1">
    <location>
        <begin position="36"/>
        <end position="154"/>
    </location>
</feature>
<organism evidence="2 3">
    <name type="scientific">Sphaerobolus stellatus (strain SS14)</name>
    <dbReference type="NCBI Taxonomy" id="990650"/>
    <lineage>
        <taxon>Eukaryota</taxon>
        <taxon>Fungi</taxon>
        <taxon>Dikarya</taxon>
        <taxon>Basidiomycota</taxon>
        <taxon>Agaricomycotina</taxon>
        <taxon>Agaricomycetes</taxon>
        <taxon>Phallomycetidae</taxon>
        <taxon>Geastrales</taxon>
        <taxon>Sphaerobolaceae</taxon>
        <taxon>Sphaerobolus</taxon>
    </lineage>
</organism>
<dbReference type="Gene3D" id="3.40.50.1820">
    <property type="entry name" value="alpha/beta hydrolase"/>
    <property type="match status" value="1"/>
</dbReference>
<gene>
    <name evidence="2" type="ORF">M422DRAFT_60579</name>
</gene>
<keyword evidence="3" id="KW-1185">Reference proteome</keyword>
<sequence length="241" mass="27302">MTYSKVQKFGHLGRQVTSAFDGIQIYAEAIGDPSKPAIVYIHGNSTSSVVMGLSFFDETLLKHFYQGRLDLRGHGLSDTVRFLPAIILDARFNDETQSSDVDAVFQGFSFEKPIFVGWSYGAVILADYITVLGDEGVRGIVIANGLTGEMSEIKKFFNHNLFSGHSDDVHATQMHRAFGLFIDALTCTYKVWIFKRKKLWDAYMNKASRSIQNLVVYRKSDKVNSPEFMDYIKERWEPSLL</sequence>
<dbReference type="EMBL" id="KN837145">
    <property type="protein sequence ID" value="KIJ40218.1"/>
    <property type="molecule type" value="Genomic_DNA"/>
</dbReference>
<evidence type="ECO:0000313" key="2">
    <source>
        <dbReference type="EMBL" id="KIJ40218.1"/>
    </source>
</evidence>
<dbReference type="Pfam" id="PF00561">
    <property type="entry name" value="Abhydrolase_1"/>
    <property type="match status" value="1"/>
</dbReference>
<proteinExistence type="predicted"/>
<dbReference type="Proteomes" id="UP000054279">
    <property type="component" value="Unassembled WGS sequence"/>
</dbReference>